<dbReference type="InterPro" id="IPR008318">
    <property type="entry name" value="UCP030820"/>
</dbReference>
<protein>
    <submittedName>
        <fullName evidence="1">Phosphoadenosine phosphosulfate reductase</fullName>
        <ecNumber evidence="1">1.8.4.8</ecNumber>
    </submittedName>
</protein>
<accession>A0ABX0UX86</accession>
<dbReference type="EMBL" id="JAASQI010000002">
    <property type="protein sequence ID" value="NIJ57357.1"/>
    <property type="molecule type" value="Genomic_DNA"/>
</dbReference>
<keyword evidence="1" id="KW-0560">Oxidoreductase</keyword>
<dbReference type="Proteomes" id="UP001429580">
    <property type="component" value="Unassembled WGS sequence"/>
</dbReference>
<dbReference type="PIRSF" id="PIRSF030820">
    <property type="entry name" value="UCP030820"/>
    <property type="match status" value="1"/>
</dbReference>
<comment type="caution">
    <text evidence="1">The sequence shown here is derived from an EMBL/GenBank/DDBJ whole genome shotgun (WGS) entry which is preliminary data.</text>
</comment>
<dbReference type="RefSeq" id="WP_166949781.1">
    <property type="nucleotide sequence ID" value="NZ_JAASQI010000002.1"/>
</dbReference>
<sequence>MALFRNGAFVDDEWQFIGEDAPVPPHGSIVLGKERYLAQRAALIDREDPIGLALQSGETLDGLEQDVRRFAVIVLEIPKYNDGRAYSVARILRDRLGYRGELRARGDVLRDQVNALHRCGFDALDVNHAGTIEALRTGAVVFVREHYQPASLEGAEDAPGGLRRRLRISHGDA</sequence>
<name>A0ABX0UX86_9HYPH</name>
<dbReference type="GO" id="GO:0004604">
    <property type="term" value="F:phosphoadenylyl-sulfate reductase (thioredoxin) activity"/>
    <property type="evidence" value="ECO:0007669"/>
    <property type="project" value="UniProtKB-EC"/>
</dbReference>
<organism evidence="1 2">
    <name type="scientific">Pseudochelatococcus lubricantis</name>
    <dbReference type="NCBI Taxonomy" id="1538102"/>
    <lineage>
        <taxon>Bacteria</taxon>
        <taxon>Pseudomonadati</taxon>
        <taxon>Pseudomonadota</taxon>
        <taxon>Alphaproteobacteria</taxon>
        <taxon>Hyphomicrobiales</taxon>
        <taxon>Chelatococcaceae</taxon>
        <taxon>Pseudochelatococcus</taxon>
    </lineage>
</organism>
<dbReference type="EC" id="1.8.4.8" evidence="1"/>
<reference evidence="1 2" key="1">
    <citation type="submission" date="2020-03" db="EMBL/GenBank/DDBJ databases">
        <title>Genomic Encyclopedia of Type Strains, Phase IV (KMG-IV): sequencing the most valuable type-strain genomes for metagenomic binning, comparative biology and taxonomic classification.</title>
        <authorList>
            <person name="Goeker M."/>
        </authorList>
    </citation>
    <scope>NUCLEOTIDE SEQUENCE [LARGE SCALE GENOMIC DNA]</scope>
    <source>
        <strain evidence="1 2">DSM 103870</strain>
    </source>
</reference>
<evidence type="ECO:0000313" key="2">
    <source>
        <dbReference type="Proteomes" id="UP001429580"/>
    </source>
</evidence>
<dbReference type="Pfam" id="PF06073">
    <property type="entry name" value="DUF934"/>
    <property type="match status" value="1"/>
</dbReference>
<evidence type="ECO:0000313" key="1">
    <source>
        <dbReference type="EMBL" id="NIJ57357.1"/>
    </source>
</evidence>
<gene>
    <name evidence="1" type="ORF">FHS82_001183</name>
</gene>
<keyword evidence="2" id="KW-1185">Reference proteome</keyword>
<proteinExistence type="predicted"/>